<evidence type="ECO:0000313" key="8">
    <source>
        <dbReference type="EMBL" id="KAH9366186.1"/>
    </source>
</evidence>
<accession>A0A9J6FSG3</accession>
<keyword evidence="4" id="KW-0812">Transmembrane</keyword>
<evidence type="ECO:0000256" key="7">
    <source>
        <dbReference type="RuleBase" id="RU361216"/>
    </source>
</evidence>
<dbReference type="PANTHER" id="PTHR11958:SF63">
    <property type="entry name" value="AMINO ACID TRANSPORTER"/>
    <property type="match status" value="1"/>
</dbReference>
<dbReference type="VEuPathDB" id="VectorBase:HLOH_055133"/>
<comment type="similarity">
    <text evidence="2 7">Belongs to the dicarboxylate/amino acid:cation symporter (DAACS) (TC 2.A.23) family.</text>
</comment>
<dbReference type="InterPro" id="IPR001991">
    <property type="entry name" value="Na-dicarboxylate_symporter"/>
</dbReference>
<evidence type="ECO:0000256" key="6">
    <source>
        <dbReference type="ARBA" id="ARBA00023136"/>
    </source>
</evidence>
<keyword evidence="7" id="KW-0769">Symport</keyword>
<comment type="caution">
    <text evidence="8">The sequence shown here is derived from an EMBL/GenBank/DDBJ whole genome shotgun (WGS) entry which is preliminary data.</text>
</comment>
<gene>
    <name evidence="8" type="ORF">HPB48_004116</name>
</gene>
<sequence>MRTAHRWGGEQDPRRFLRVTLAPAVKAFRSASRAVSVPDTIEALEEAADLEPRIVRFVIPVGANVSMSGTALVVSAAAVTLATLDGLELGPEEMLIIRCGFIQIPMAFGRSYIRGRQAGSVCNTYTVI</sequence>
<dbReference type="SUPFAM" id="SSF118215">
    <property type="entry name" value="Proton glutamate symport protein"/>
    <property type="match status" value="1"/>
</dbReference>
<keyword evidence="5" id="KW-1133">Transmembrane helix</keyword>
<name>A0A9J6FSG3_HAELO</name>
<reference evidence="8 9" key="1">
    <citation type="journal article" date="2020" name="Cell">
        <title>Large-Scale Comparative Analyses of Tick Genomes Elucidate Their Genetic Diversity and Vector Capacities.</title>
        <authorList>
            <consortium name="Tick Genome and Microbiome Consortium (TIGMIC)"/>
            <person name="Jia N."/>
            <person name="Wang J."/>
            <person name="Shi W."/>
            <person name="Du L."/>
            <person name="Sun Y."/>
            <person name="Zhan W."/>
            <person name="Jiang J.F."/>
            <person name="Wang Q."/>
            <person name="Zhang B."/>
            <person name="Ji P."/>
            <person name="Bell-Sakyi L."/>
            <person name="Cui X.M."/>
            <person name="Yuan T.T."/>
            <person name="Jiang B.G."/>
            <person name="Yang W.F."/>
            <person name="Lam T.T."/>
            <person name="Chang Q.C."/>
            <person name="Ding S.J."/>
            <person name="Wang X.J."/>
            <person name="Zhu J.G."/>
            <person name="Ruan X.D."/>
            <person name="Zhao L."/>
            <person name="Wei J.T."/>
            <person name="Ye R.Z."/>
            <person name="Que T.C."/>
            <person name="Du C.H."/>
            <person name="Zhou Y.H."/>
            <person name="Cheng J.X."/>
            <person name="Dai P.F."/>
            <person name="Guo W.B."/>
            <person name="Han X.H."/>
            <person name="Huang E.J."/>
            <person name="Li L.F."/>
            <person name="Wei W."/>
            <person name="Gao Y.C."/>
            <person name="Liu J.Z."/>
            <person name="Shao H.Z."/>
            <person name="Wang X."/>
            <person name="Wang C.C."/>
            <person name="Yang T.C."/>
            <person name="Huo Q.B."/>
            <person name="Li W."/>
            <person name="Chen H.Y."/>
            <person name="Chen S.E."/>
            <person name="Zhou L.G."/>
            <person name="Ni X.B."/>
            <person name="Tian J.H."/>
            <person name="Sheng Y."/>
            <person name="Liu T."/>
            <person name="Pan Y.S."/>
            <person name="Xia L.Y."/>
            <person name="Li J."/>
            <person name="Zhao F."/>
            <person name="Cao W.C."/>
        </authorList>
    </citation>
    <scope>NUCLEOTIDE SEQUENCE [LARGE SCALE GENOMIC DNA]</scope>
    <source>
        <strain evidence="8">HaeL-2018</strain>
    </source>
</reference>
<dbReference type="InterPro" id="IPR050746">
    <property type="entry name" value="DAACS"/>
</dbReference>
<dbReference type="GO" id="GO:0015501">
    <property type="term" value="F:glutamate:sodium symporter activity"/>
    <property type="evidence" value="ECO:0007669"/>
    <property type="project" value="TreeGrafter"/>
</dbReference>
<proteinExistence type="inferred from homology"/>
<evidence type="ECO:0000313" key="9">
    <source>
        <dbReference type="Proteomes" id="UP000821853"/>
    </source>
</evidence>
<keyword evidence="9" id="KW-1185">Reference proteome</keyword>
<evidence type="ECO:0000256" key="4">
    <source>
        <dbReference type="ARBA" id="ARBA00022692"/>
    </source>
</evidence>
<comment type="subcellular location">
    <subcellularLocation>
        <location evidence="1 7">Membrane</location>
        <topology evidence="1 7">Multi-pass membrane protein</topology>
    </subcellularLocation>
</comment>
<dbReference type="Gene3D" id="1.10.3860.10">
    <property type="entry name" value="Sodium:dicarboxylate symporter"/>
    <property type="match status" value="1"/>
</dbReference>
<dbReference type="Pfam" id="PF00375">
    <property type="entry name" value="SDF"/>
    <property type="match status" value="1"/>
</dbReference>
<evidence type="ECO:0000256" key="5">
    <source>
        <dbReference type="ARBA" id="ARBA00022989"/>
    </source>
</evidence>
<dbReference type="GO" id="GO:0015175">
    <property type="term" value="F:neutral L-amino acid transmembrane transporter activity"/>
    <property type="evidence" value="ECO:0007669"/>
    <property type="project" value="TreeGrafter"/>
</dbReference>
<dbReference type="GO" id="GO:0005313">
    <property type="term" value="F:L-glutamate transmembrane transporter activity"/>
    <property type="evidence" value="ECO:0007669"/>
    <property type="project" value="TreeGrafter"/>
</dbReference>
<dbReference type="AlphaFoldDB" id="A0A9J6FSG3"/>
<evidence type="ECO:0000256" key="3">
    <source>
        <dbReference type="ARBA" id="ARBA00022448"/>
    </source>
</evidence>
<dbReference type="EMBL" id="JABSTR010000004">
    <property type="protein sequence ID" value="KAH9366186.1"/>
    <property type="molecule type" value="Genomic_DNA"/>
</dbReference>
<dbReference type="GO" id="GO:0005886">
    <property type="term" value="C:plasma membrane"/>
    <property type="evidence" value="ECO:0007669"/>
    <property type="project" value="TreeGrafter"/>
</dbReference>
<dbReference type="OrthoDB" id="5877963at2759"/>
<keyword evidence="3 7" id="KW-0813">Transport</keyword>
<evidence type="ECO:0000256" key="2">
    <source>
        <dbReference type="ARBA" id="ARBA00006148"/>
    </source>
</evidence>
<dbReference type="InterPro" id="IPR036458">
    <property type="entry name" value="Na:dicarbo_symporter_sf"/>
</dbReference>
<dbReference type="Proteomes" id="UP000821853">
    <property type="component" value="Chromosome 2"/>
</dbReference>
<organism evidence="8 9">
    <name type="scientific">Haemaphysalis longicornis</name>
    <name type="common">Bush tick</name>
    <dbReference type="NCBI Taxonomy" id="44386"/>
    <lineage>
        <taxon>Eukaryota</taxon>
        <taxon>Metazoa</taxon>
        <taxon>Ecdysozoa</taxon>
        <taxon>Arthropoda</taxon>
        <taxon>Chelicerata</taxon>
        <taxon>Arachnida</taxon>
        <taxon>Acari</taxon>
        <taxon>Parasitiformes</taxon>
        <taxon>Ixodida</taxon>
        <taxon>Ixodoidea</taxon>
        <taxon>Ixodidae</taxon>
        <taxon>Haemaphysalinae</taxon>
        <taxon>Haemaphysalis</taxon>
    </lineage>
</organism>
<protein>
    <recommendedName>
        <fullName evidence="7">Amino acid transporter</fullName>
    </recommendedName>
</protein>
<keyword evidence="6" id="KW-0472">Membrane</keyword>
<evidence type="ECO:0000256" key="1">
    <source>
        <dbReference type="ARBA" id="ARBA00004141"/>
    </source>
</evidence>
<dbReference type="PANTHER" id="PTHR11958">
    <property type="entry name" value="SODIUM/DICARBOXYLATE SYMPORTER-RELATED"/>
    <property type="match status" value="1"/>
</dbReference>